<protein>
    <recommendedName>
        <fullName evidence="3">F-box domain-containing protein</fullName>
    </recommendedName>
</protein>
<evidence type="ECO:0000313" key="1">
    <source>
        <dbReference type="EMBL" id="KAF2755701.1"/>
    </source>
</evidence>
<reference evidence="1" key="1">
    <citation type="journal article" date="2020" name="Stud. Mycol.">
        <title>101 Dothideomycetes genomes: a test case for predicting lifestyles and emergence of pathogens.</title>
        <authorList>
            <person name="Haridas S."/>
            <person name="Albert R."/>
            <person name="Binder M."/>
            <person name="Bloem J."/>
            <person name="Labutti K."/>
            <person name="Salamov A."/>
            <person name="Andreopoulos B."/>
            <person name="Baker S."/>
            <person name="Barry K."/>
            <person name="Bills G."/>
            <person name="Bluhm B."/>
            <person name="Cannon C."/>
            <person name="Castanera R."/>
            <person name="Culley D."/>
            <person name="Daum C."/>
            <person name="Ezra D."/>
            <person name="Gonzalez J."/>
            <person name="Henrissat B."/>
            <person name="Kuo A."/>
            <person name="Liang C."/>
            <person name="Lipzen A."/>
            <person name="Lutzoni F."/>
            <person name="Magnuson J."/>
            <person name="Mondo S."/>
            <person name="Nolan M."/>
            <person name="Ohm R."/>
            <person name="Pangilinan J."/>
            <person name="Park H.-J."/>
            <person name="Ramirez L."/>
            <person name="Alfaro M."/>
            <person name="Sun H."/>
            <person name="Tritt A."/>
            <person name="Yoshinaga Y."/>
            <person name="Zwiers L.-H."/>
            <person name="Turgeon B."/>
            <person name="Goodwin S."/>
            <person name="Spatafora J."/>
            <person name="Crous P."/>
            <person name="Grigoriev I."/>
        </authorList>
    </citation>
    <scope>NUCLEOTIDE SEQUENCE</scope>
    <source>
        <strain evidence="1">CBS 121739</strain>
    </source>
</reference>
<evidence type="ECO:0000313" key="2">
    <source>
        <dbReference type="Proteomes" id="UP000799437"/>
    </source>
</evidence>
<sequence length="195" mass="22112">MFSCFCGRTDKESASKTKKLKFRSAKTVSLHYLSEGSPDSSFNNERRPQNLTMANLAPLQVRLGAYVGQNSLLGPVPPEILTLILEDMYLPTFCRFLLATYPMLRHHGLVEPLTRHELARMLSRREPPTLPVPYEIFWFIFDHIDNFRDKAQYVIAHYTTLLAIQRVPGITRSTFLMLLASLKLDSANAAAIAPT</sequence>
<accession>A0A6A6W3T0</accession>
<dbReference type="EMBL" id="ML996577">
    <property type="protein sequence ID" value="KAF2755701.1"/>
    <property type="molecule type" value="Genomic_DNA"/>
</dbReference>
<dbReference type="Proteomes" id="UP000799437">
    <property type="component" value="Unassembled WGS sequence"/>
</dbReference>
<proteinExistence type="predicted"/>
<name>A0A6A6W3T0_9PEZI</name>
<dbReference type="AlphaFoldDB" id="A0A6A6W3T0"/>
<organism evidence="1 2">
    <name type="scientific">Pseudovirgaria hyperparasitica</name>
    <dbReference type="NCBI Taxonomy" id="470096"/>
    <lineage>
        <taxon>Eukaryota</taxon>
        <taxon>Fungi</taxon>
        <taxon>Dikarya</taxon>
        <taxon>Ascomycota</taxon>
        <taxon>Pezizomycotina</taxon>
        <taxon>Dothideomycetes</taxon>
        <taxon>Dothideomycetes incertae sedis</taxon>
        <taxon>Acrospermales</taxon>
        <taxon>Acrospermaceae</taxon>
        <taxon>Pseudovirgaria</taxon>
    </lineage>
</organism>
<gene>
    <name evidence="1" type="ORF">EJ05DRAFT_503157</name>
</gene>
<dbReference type="GeneID" id="54488435"/>
<dbReference type="RefSeq" id="XP_033598152.1">
    <property type="nucleotide sequence ID" value="XM_033747381.1"/>
</dbReference>
<keyword evidence="2" id="KW-1185">Reference proteome</keyword>
<evidence type="ECO:0008006" key="3">
    <source>
        <dbReference type="Google" id="ProtNLM"/>
    </source>
</evidence>